<dbReference type="PANTHER" id="PTHR36933:SF1">
    <property type="entry name" value="SLL0788 PROTEIN"/>
    <property type="match status" value="1"/>
</dbReference>
<dbReference type="PANTHER" id="PTHR36933">
    <property type="entry name" value="SLL0788 PROTEIN"/>
    <property type="match status" value="1"/>
</dbReference>
<dbReference type="InterPro" id="IPR005183">
    <property type="entry name" value="DUF305_CopM-like"/>
</dbReference>
<evidence type="ECO:0000313" key="4">
    <source>
        <dbReference type="EMBL" id="GAA0942731.1"/>
    </source>
</evidence>
<dbReference type="InterPro" id="IPR012347">
    <property type="entry name" value="Ferritin-like"/>
</dbReference>
<feature type="domain" description="DUF305" evidence="3">
    <location>
        <begin position="64"/>
        <end position="209"/>
    </location>
</feature>
<keyword evidence="2" id="KW-0732">Signal</keyword>
<accession>A0ABP4AXL9</accession>
<dbReference type="Gene3D" id="1.20.1260.10">
    <property type="match status" value="1"/>
</dbReference>
<feature type="region of interest" description="Disordered" evidence="1">
    <location>
        <begin position="24"/>
        <end position="46"/>
    </location>
</feature>
<dbReference type="Pfam" id="PF03713">
    <property type="entry name" value="DUF305"/>
    <property type="match status" value="1"/>
</dbReference>
<gene>
    <name evidence="4" type="ORF">GCM10009554_35540</name>
</gene>
<comment type="caution">
    <text evidence="4">The sequence shown here is derived from an EMBL/GenBank/DDBJ whole genome shotgun (WGS) entry which is preliminary data.</text>
</comment>
<evidence type="ECO:0000256" key="2">
    <source>
        <dbReference type="SAM" id="SignalP"/>
    </source>
</evidence>
<reference evidence="5" key="1">
    <citation type="journal article" date="2019" name="Int. J. Syst. Evol. Microbiol.">
        <title>The Global Catalogue of Microorganisms (GCM) 10K type strain sequencing project: providing services to taxonomists for standard genome sequencing and annotation.</title>
        <authorList>
            <consortium name="The Broad Institute Genomics Platform"/>
            <consortium name="The Broad Institute Genome Sequencing Center for Infectious Disease"/>
            <person name="Wu L."/>
            <person name="Ma J."/>
        </authorList>
    </citation>
    <scope>NUCLEOTIDE SEQUENCE [LARGE SCALE GENOMIC DNA]</scope>
    <source>
        <strain evidence="5">JCM 10977</strain>
    </source>
</reference>
<evidence type="ECO:0000259" key="3">
    <source>
        <dbReference type="Pfam" id="PF03713"/>
    </source>
</evidence>
<evidence type="ECO:0000313" key="5">
    <source>
        <dbReference type="Proteomes" id="UP001500542"/>
    </source>
</evidence>
<dbReference type="Proteomes" id="UP001500542">
    <property type="component" value="Unassembled WGS sequence"/>
</dbReference>
<dbReference type="EMBL" id="BAAAHK010000007">
    <property type="protein sequence ID" value="GAA0942731.1"/>
    <property type="molecule type" value="Genomic_DNA"/>
</dbReference>
<feature type="signal peptide" evidence="2">
    <location>
        <begin position="1"/>
        <end position="30"/>
    </location>
</feature>
<organism evidence="4 5">
    <name type="scientific">Kribbella koreensis</name>
    <dbReference type="NCBI Taxonomy" id="57909"/>
    <lineage>
        <taxon>Bacteria</taxon>
        <taxon>Bacillati</taxon>
        <taxon>Actinomycetota</taxon>
        <taxon>Actinomycetes</taxon>
        <taxon>Propionibacteriales</taxon>
        <taxon>Kribbellaceae</taxon>
        <taxon>Kribbella</taxon>
    </lineage>
</organism>
<protein>
    <submittedName>
        <fullName evidence="4">DUF305 domain-containing protein</fullName>
    </submittedName>
</protein>
<dbReference type="RefSeq" id="WP_343970692.1">
    <property type="nucleotide sequence ID" value="NZ_BAAAHK010000007.1"/>
</dbReference>
<dbReference type="PROSITE" id="PS51257">
    <property type="entry name" value="PROKAR_LIPOPROTEIN"/>
    <property type="match status" value="1"/>
</dbReference>
<evidence type="ECO:0000256" key="1">
    <source>
        <dbReference type="SAM" id="MobiDB-lite"/>
    </source>
</evidence>
<sequence>MTFSARTCWIAVLLAAATLTGCSSDPKPQAAPTGPPVIVPGTPGGPNKTVTALPSTAQTVDPDDVAFLSDMMIHHTQALQMAEWARTTASNARVKALADRIRVGQKPEIESMRQLLVKAGQTPPDLEHVQHMDHSKMPGMATRAELTTLQQARGKAFDELFLTLMIKHHEGAVTMSAEQLENGSDIRIGELAQEVSVTQTKEISTMKALQKEL</sequence>
<name>A0ABP4AXL9_9ACTN</name>
<feature type="chain" id="PRO_5046732283" evidence="2">
    <location>
        <begin position="31"/>
        <end position="213"/>
    </location>
</feature>
<proteinExistence type="predicted"/>
<keyword evidence="5" id="KW-1185">Reference proteome</keyword>